<dbReference type="PROSITE" id="PS50005">
    <property type="entry name" value="TPR"/>
    <property type="match status" value="4"/>
</dbReference>
<dbReference type="SUPFAM" id="SSF48452">
    <property type="entry name" value="TPR-like"/>
    <property type="match status" value="2"/>
</dbReference>
<feature type="chain" id="PRO_5045894624" evidence="5">
    <location>
        <begin position="18"/>
        <end position="590"/>
    </location>
</feature>
<dbReference type="EMBL" id="CP056775">
    <property type="protein sequence ID" value="QRR01407.1"/>
    <property type="molecule type" value="Genomic_DNA"/>
</dbReference>
<keyword evidence="7" id="KW-1185">Reference proteome</keyword>
<dbReference type="PANTHER" id="PTHR45641">
    <property type="entry name" value="TETRATRICOPEPTIDE REPEAT PROTEIN (AFU_ORTHOLOGUE AFUA_6G03870)"/>
    <property type="match status" value="1"/>
</dbReference>
<dbReference type="InterPro" id="IPR019734">
    <property type="entry name" value="TPR_rpt"/>
</dbReference>
<feature type="repeat" description="TPR" evidence="3">
    <location>
        <begin position="278"/>
        <end position="311"/>
    </location>
</feature>
<organism evidence="6 7">
    <name type="scientific">Dyadobacter sandarakinus</name>
    <dbReference type="NCBI Taxonomy" id="2747268"/>
    <lineage>
        <taxon>Bacteria</taxon>
        <taxon>Pseudomonadati</taxon>
        <taxon>Bacteroidota</taxon>
        <taxon>Cytophagia</taxon>
        <taxon>Cytophagales</taxon>
        <taxon>Spirosomataceae</taxon>
        <taxon>Dyadobacter</taxon>
    </lineage>
</organism>
<evidence type="ECO:0000256" key="4">
    <source>
        <dbReference type="SAM" id="Coils"/>
    </source>
</evidence>
<dbReference type="Gene3D" id="1.10.10.10">
    <property type="entry name" value="Winged helix-like DNA-binding domain superfamily/Winged helix DNA-binding domain"/>
    <property type="match status" value="1"/>
</dbReference>
<sequence length="590" mass="66572">MKVALYLSLFIAFPAISQTSKMDSLKNLLASAHADTIRINLLFEIAMESWSTLPENTLANAEKILSMSKKISYQKGLAEGEYALGVYYWQKNKYPEALAHYAESGKIYKRNQDQVGIAKAISSAGLIYGEQGNYSQALDNYLQALAIFEGMNDQKRSSNIFNSIGNVHKNQKNYDEALVFYKRAQAIWIKLGDKKSTAGSYVNIASIYIRQKNFQAALTNAQKALQIFETFKDFNGQIICHNNLGEIYYQTAKYDLAAAEYNAALAINKDFQRKPALVSSYNGLGHIYAKTGKSDKALESYQKAKELAEANGIRPALQLAYEGLAVVYGQKGNFANAFHFQEKAIALKDSIYNEENTAKMTNMRVHYENERKEAELKLLQKEKDLGDAARNTMLVALAAVLAMVALAFNQQRIRAAKNRELHIAQKALADTEIRNSLEKEQLLRDELAFRNKALTTHTLNLIQKNSILEDIRETILQALKSGPKDANTPLFNKLINLIDYSFNLDKDWDEFKTYFESVHPDFFTKLKKATPELSAGELRLCALVRLNLNLKESAGLLNISPDSVKTARHRLRKKLKLSEESNLLDYLMTI</sequence>
<evidence type="ECO:0000313" key="6">
    <source>
        <dbReference type="EMBL" id="QRR01407.1"/>
    </source>
</evidence>
<dbReference type="Pfam" id="PF13181">
    <property type="entry name" value="TPR_8"/>
    <property type="match status" value="1"/>
</dbReference>
<keyword evidence="1" id="KW-0677">Repeat</keyword>
<protein>
    <submittedName>
        <fullName evidence="6">Tetratricopeptide repeat protein</fullName>
    </submittedName>
</protein>
<dbReference type="Gene3D" id="1.25.40.10">
    <property type="entry name" value="Tetratricopeptide repeat domain"/>
    <property type="match status" value="2"/>
</dbReference>
<keyword evidence="2 3" id="KW-0802">TPR repeat</keyword>
<dbReference type="SUPFAM" id="SSF46894">
    <property type="entry name" value="C-terminal effector domain of the bipartite response regulators"/>
    <property type="match status" value="1"/>
</dbReference>
<evidence type="ECO:0000313" key="7">
    <source>
        <dbReference type="Proteomes" id="UP000612680"/>
    </source>
</evidence>
<dbReference type="Proteomes" id="UP000612680">
    <property type="component" value="Chromosome"/>
</dbReference>
<dbReference type="InterPro" id="IPR011990">
    <property type="entry name" value="TPR-like_helical_dom_sf"/>
</dbReference>
<dbReference type="InterPro" id="IPR036388">
    <property type="entry name" value="WH-like_DNA-bd_sf"/>
</dbReference>
<accession>A0ABX7I7F3</accession>
<dbReference type="Pfam" id="PF13424">
    <property type="entry name" value="TPR_12"/>
    <property type="match status" value="3"/>
</dbReference>
<gene>
    <name evidence="6" type="ORF">HWI92_11080</name>
</gene>
<name>A0ABX7I7F3_9BACT</name>
<evidence type="ECO:0000256" key="3">
    <source>
        <dbReference type="PROSITE-ProRule" id="PRU00339"/>
    </source>
</evidence>
<feature type="repeat" description="TPR" evidence="3">
    <location>
        <begin position="198"/>
        <end position="231"/>
    </location>
</feature>
<dbReference type="RefSeq" id="WP_204663693.1">
    <property type="nucleotide sequence ID" value="NZ_CP056775.1"/>
</dbReference>
<feature type="repeat" description="TPR" evidence="3">
    <location>
        <begin position="118"/>
        <end position="151"/>
    </location>
</feature>
<feature type="coiled-coil region" evidence="4">
    <location>
        <begin position="364"/>
        <end position="391"/>
    </location>
</feature>
<evidence type="ECO:0000256" key="2">
    <source>
        <dbReference type="ARBA" id="ARBA00022803"/>
    </source>
</evidence>
<feature type="repeat" description="TPR" evidence="3">
    <location>
        <begin position="238"/>
        <end position="271"/>
    </location>
</feature>
<evidence type="ECO:0000256" key="5">
    <source>
        <dbReference type="SAM" id="SignalP"/>
    </source>
</evidence>
<reference evidence="6 7" key="1">
    <citation type="submission" date="2020-06" db="EMBL/GenBank/DDBJ databases">
        <title>Dyadobacter sandarakinus sp. nov., isolated from the soil of the Arctic Yellow River Station.</title>
        <authorList>
            <person name="Zhang Y."/>
            <person name="Peng F."/>
        </authorList>
    </citation>
    <scope>NUCLEOTIDE SEQUENCE [LARGE SCALE GENOMIC DNA]</scope>
    <source>
        <strain evidence="6 7">Q3-56</strain>
    </source>
</reference>
<keyword evidence="4" id="KW-0175">Coiled coil</keyword>
<feature type="signal peptide" evidence="5">
    <location>
        <begin position="1"/>
        <end position="17"/>
    </location>
</feature>
<keyword evidence="5" id="KW-0732">Signal</keyword>
<proteinExistence type="predicted"/>
<dbReference type="PANTHER" id="PTHR45641:SF19">
    <property type="entry name" value="NEPHROCYSTIN-3"/>
    <property type="match status" value="1"/>
</dbReference>
<evidence type="ECO:0000256" key="1">
    <source>
        <dbReference type="ARBA" id="ARBA00022737"/>
    </source>
</evidence>
<dbReference type="SMART" id="SM00028">
    <property type="entry name" value="TPR"/>
    <property type="match status" value="7"/>
</dbReference>
<dbReference type="InterPro" id="IPR016032">
    <property type="entry name" value="Sig_transdc_resp-reg_C-effctor"/>
</dbReference>